<comment type="caution">
    <text evidence="2">The sequence shown here is derived from an EMBL/GenBank/DDBJ whole genome shotgun (WGS) entry which is preliminary data.</text>
</comment>
<keyword evidence="3" id="KW-1185">Reference proteome</keyword>
<reference evidence="2" key="2">
    <citation type="submission" date="2022-01" db="EMBL/GenBank/DDBJ databases">
        <authorList>
            <person name="Yamashiro T."/>
            <person name="Shiraishi A."/>
            <person name="Satake H."/>
            <person name="Nakayama K."/>
        </authorList>
    </citation>
    <scope>NUCLEOTIDE SEQUENCE</scope>
</reference>
<dbReference type="Proteomes" id="UP001151760">
    <property type="component" value="Unassembled WGS sequence"/>
</dbReference>
<proteinExistence type="predicted"/>
<evidence type="ECO:0000256" key="1">
    <source>
        <dbReference type="SAM" id="MobiDB-lite"/>
    </source>
</evidence>
<sequence length="110" mass="12442">MAEPLSPDHVSDFLEDDPTLYEEEFEEEPEEELEEEPEGGLVESLSLVFTSLIVVKRLSRNGTSGPRLYKREMGLGLGRICPFVELTLFDPRIDQGLTTALTFFDFLTEA</sequence>
<gene>
    <name evidence="2" type="ORF">Tco_0923521</name>
</gene>
<name>A0ABQ5D2G0_9ASTR</name>
<feature type="compositionally biased region" description="Acidic residues" evidence="1">
    <location>
        <begin position="13"/>
        <end position="38"/>
    </location>
</feature>
<evidence type="ECO:0000313" key="2">
    <source>
        <dbReference type="EMBL" id="GJT33102.1"/>
    </source>
</evidence>
<accession>A0ABQ5D2G0</accession>
<organism evidence="2 3">
    <name type="scientific">Tanacetum coccineum</name>
    <dbReference type="NCBI Taxonomy" id="301880"/>
    <lineage>
        <taxon>Eukaryota</taxon>
        <taxon>Viridiplantae</taxon>
        <taxon>Streptophyta</taxon>
        <taxon>Embryophyta</taxon>
        <taxon>Tracheophyta</taxon>
        <taxon>Spermatophyta</taxon>
        <taxon>Magnoliopsida</taxon>
        <taxon>eudicotyledons</taxon>
        <taxon>Gunneridae</taxon>
        <taxon>Pentapetalae</taxon>
        <taxon>asterids</taxon>
        <taxon>campanulids</taxon>
        <taxon>Asterales</taxon>
        <taxon>Asteraceae</taxon>
        <taxon>Asteroideae</taxon>
        <taxon>Anthemideae</taxon>
        <taxon>Anthemidinae</taxon>
        <taxon>Tanacetum</taxon>
    </lineage>
</organism>
<reference evidence="2" key="1">
    <citation type="journal article" date="2022" name="Int. J. Mol. Sci.">
        <title>Draft Genome of Tanacetum Coccineum: Genomic Comparison of Closely Related Tanacetum-Family Plants.</title>
        <authorList>
            <person name="Yamashiro T."/>
            <person name="Shiraishi A."/>
            <person name="Nakayama K."/>
            <person name="Satake H."/>
        </authorList>
    </citation>
    <scope>NUCLEOTIDE SEQUENCE</scope>
</reference>
<protein>
    <submittedName>
        <fullName evidence="2">Uncharacterized protein</fullName>
    </submittedName>
</protein>
<dbReference type="EMBL" id="BQNB010014850">
    <property type="protein sequence ID" value="GJT33102.1"/>
    <property type="molecule type" value="Genomic_DNA"/>
</dbReference>
<evidence type="ECO:0000313" key="3">
    <source>
        <dbReference type="Proteomes" id="UP001151760"/>
    </source>
</evidence>
<feature type="region of interest" description="Disordered" evidence="1">
    <location>
        <begin position="1"/>
        <end position="40"/>
    </location>
</feature>